<dbReference type="Proteomes" id="UP000537326">
    <property type="component" value="Unassembled WGS sequence"/>
</dbReference>
<dbReference type="SUPFAM" id="SSF52266">
    <property type="entry name" value="SGNH hydrolase"/>
    <property type="match status" value="1"/>
</dbReference>
<evidence type="ECO:0000313" key="3">
    <source>
        <dbReference type="EMBL" id="NYI11488.1"/>
    </source>
</evidence>
<feature type="region of interest" description="Disordered" evidence="1">
    <location>
        <begin position="395"/>
        <end position="414"/>
    </location>
</feature>
<proteinExistence type="predicted"/>
<dbReference type="Pfam" id="PF13472">
    <property type="entry name" value="Lipase_GDSL_2"/>
    <property type="match status" value="1"/>
</dbReference>
<evidence type="ECO:0000313" key="4">
    <source>
        <dbReference type="Proteomes" id="UP000537326"/>
    </source>
</evidence>
<dbReference type="EMBL" id="JACBZI010000001">
    <property type="protein sequence ID" value="NYI11488.1"/>
    <property type="molecule type" value="Genomic_DNA"/>
</dbReference>
<dbReference type="InterPro" id="IPR013830">
    <property type="entry name" value="SGNH_hydro"/>
</dbReference>
<organism evidence="3 4">
    <name type="scientific">Nocardioides marinus</name>
    <dbReference type="NCBI Taxonomy" id="374514"/>
    <lineage>
        <taxon>Bacteria</taxon>
        <taxon>Bacillati</taxon>
        <taxon>Actinomycetota</taxon>
        <taxon>Actinomycetes</taxon>
        <taxon>Propionibacteriales</taxon>
        <taxon>Nocardioidaceae</taxon>
        <taxon>Nocardioides</taxon>
    </lineage>
</organism>
<gene>
    <name evidence="3" type="ORF">BKA05_003003</name>
</gene>
<name>A0A7Y9YG04_9ACTN</name>
<protein>
    <submittedName>
        <fullName evidence="3">Lysophospholipase L1-like esterase</fullName>
    </submittedName>
</protein>
<evidence type="ECO:0000259" key="2">
    <source>
        <dbReference type="Pfam" id="PF13472"/>
    </source>
</evidence>
<sequence>MSSSLSASLASIKTAARVRDADLVMTEPPTVTVETSATLAGGTWHRPRVGGGGAGTAVDPDAPFLYLGVDSIGGGDSITVHPTNSFPWYNSVVSSHKTVTNTTNPSHPIRFITDATDFEVELLSAGTGGNARISVDGQFTAEQMLTLTAGQRWVKVTGLDGTLHEITVEQFGCAFAGVRAVAADYFYKPALEGPTGVVLGDSFTQGANQTLMGYARHLGRHLGIENLIESGVGGTGYINPGTGGNVKFADRLTNDVIDLAPQLVIVAGGRNDGSSSAGDIQTASAAFWSALRAGLPDAVLICVGPFVEQSTSLATWNTVQDAIFAGANGYADALVDTLTDPIFTGSGNASSPAGNGNADTYINGANLPHPTLAGQNYLADWLTSRIARLLPADPPRRAVGPAGPQGSTPPLAEDISGTEVTVTNTTTETDLYVHTLGVGELVAGEVYRLRVTGYTDNQATSGTLTMRARLGGTSLGALSYGSATGAQTDKAWWAELERVIRSTGSGGTAYGTVHGQSMMPSASQVQTATSKQIGVNTTIANDLKITAQWGTASASNICKIETAVLQKIS</sequence>
<dbReference type="CDD" id="cd00229">
    <property type="entry name" value="SGNH_hydrolase"/>
    <property type="match status" value="1"/>
</dbReference>
<dbReference type="Gene3D" id="3.40.50.1110">
    <property type="entry name" value="SGNH hydrolase"/>
    <property type="match status" value="1"/>
</dbReference>
<evidence type="ECO:0000256" key="1">
    <source>
        <dbReference type="SAM" id="MobiDB-lite"/>
    </source>
</evidence>
<accession>A0A7Y9YG04</accession>
<dbReference type="RefSeq" id="WP_179532174.1">
    <property type="nucleotide sequence ID" value="NZ_BAAAPP010000008.1"/>
</dbReference>
<dbReference type="AlphaFoldDB" id="A0A7Y9YG04"/>
<comment type="caution">
    <text evidence="3">The sequence shown here is derived from an EMBL/GenBank/DDBJ whole genome shotgun (WGS) entry which is preliminary data.</text>
</comment>
<feature type="domain" description="SGNH hydrolase-type esterase" evidence="2">
    <location>
        <begin position="198"/>
        <end position="375"/>
    </location>
</feature>
<keyword evidence="4" id="KW-1185">Reference proteome</keyword>
<dbReference type="InterPro" id="IPR036514">
    <property type="entry name" value="SGNH_hydro_sf"/>
</dbReference>
<reference evidence="3 4" key="1">
    <citation type="submission" date="2020-07" db="EMBL/GenBank/DDBJ databases">
        <title>Sequencing the genomes of 1000 actinobacteria strains.</title>
        <authorList>
            <person name="Klenk H.-P."/>
        </authorList>
    </citation>
    <scope>NUCLEOTIDE SEQUENCE [LARGE SCALE GENOMIC DNA]</scope>
    <source>
        <strain evidence="3 4">DSM 18248</strain>
    </source>
</reference>